<keyword evidence="3" id="KW-0597">Phosphoprotein</keyword>
<proteinExistence type="predicted"/>
<dbReference type="GO" id="GO:0030032">
    <property type="term" value="P:lamellipodium assembly"/>
    <property type="evidence" value="ECO:0007669"/>
    <property type="project" value="TreeGrafter"/>
</dbReference>
<evidence type="ECO:0000313" key="7">
    <source>
        <dbReference type="EMBL" id="KAF7694834.1"/>
    </source>
</evidence>
<comment type="subcellular location">
    <subcellularLocation>
        <location evidence="1">Cytoplasm</location>
    </subcellularLocation>
</comment>
<organism evidence="7 8">
    <name type="scientific">Silurus meridionalis</name>
    <name type="common">Southern catfish</name>
    <name type="synonym">Silurus soldatovi meridionalis</name>
    <dbReference type="NCBI Taxonomy" id="175797"/>
    <lineage>
        <taxon>Eukaryota</taxon>
        <taxon>Metazoa</taxon>
        <taxon>Chordata</taxon>
        <taxon>Craniata</taxon>
        <taxon>Vertebrata</taxon>
        <taxon>Euteleostomi</taxon>
        <taxon>Actinopterygii</taxon>
        <taxon>Neopterygii</taxon>
        <taxon>Teleostei</taxon>
        <taxon>Ostariophysi</taxon>
        <taxon>Siluriformes</taxon>
        <taxon>Siluridae</taxon>
        <taxon>Silurus</taxon>
    </lineage>
</organism>
<evidence type="ECO:0000256" key="3">
    <source>
        <dbReference type="ARBA" id="ARBA00022553"/>
    </source>
</evidence>
<name>A0A8T0ANX0_SILME</name>
<reference evidence="7" key="1">
    <citation type="submission" date="2020-08" db="EMBL/GenBank/DDBJ databases">
        <title>Chromosome-level assembly of Southern catfish (Silurus meridionalis) provides insights into visual adaptation to the nocturnal and benthic lifestyles.</title>
        <authorList>
            <person name="Zhang Y."/>
            <person name="Wang D."/>
            <person name="Peng Z."/>
        </authorList>
    </citation>
    <scope>NUCLEOTIDE SEQUENCE</scope>
    <source>
        <strain evidence="7">SWU-2019-XX</strain>
        <tissue evidence="7">Muscle</tissue>
    </source>
</reference>
<evidence type="ECO:0000256" key="1">
    <source>
        <dbReference type="ARBA" id="ARBA00004496"/>
    </source>
</evidence>
<evidence type="ECO:0000259" key="6">
    <source>
        <dbReference type="PROSITE" id="PS51089"/>
    </source>
</evidence>
<dbReference type="InterPro" id="IPR032402">
    <property type="entry name" value="AbLIM_anchor"/>
</dbReference>
<dbReference type="SMART" id="SM00153">
    <property type="entry name" value="VHP"/>
    <property type="match status" value="1"/>
</dbReference>
<protein>
    <recommendedName>
        <fullName evidence="6">HP domain-containing protein</fullName>
    </recommendedName>
</protein>
<evidence type="ECO:0000256" key="5">
    <source>
        <dbReference type="SAM" id="MobiDB-lite"/>
    </source>
</evidence>
<dbReference type="Pfam" id="PF16182">
    <property type="entry name" value="AbLIM_anchor"/>
    <property type="match status" value="2"/>
</dbReference>
<dbReference type="InterPro" id="IPR051618">
    <property type="entry name" value="Actin-binding_LIM"/>
</dbReference>
<evidence type="ECO:0000256" key="2">
    <source>
        <dbReference type="ARBA" id="ARBA00022490"/>
    </source>
</evidence>
<feature type="compositionally biased region" description="Acidic residues" evidence="5">
    <location>
        <begin position="266"/>
        <end position="277"/>
    </location>
</feature>
<evidence type="ECO:0000313" key="8">
    <source>
        <dbReference type="Proteomes" id="UP000606274"/>
    </source>
</evidence>
<dbReference type="GO" id="GO:0051015">
    <property type="term" value="F:actin filament binding"/>
    <property type="evidence" value="ECO:0007669"/>
    <property type="project" value="TreeGrafter"/>
</dbReference>
<dbReference type="InterPro" id="IPR036886">
    <property type="entry name" value="Villin_headpiece_dom_sf"/>
</dbReference>
<feature type="compositionally biased region" description="Polar residues" evidence="5">
    <location>
        <begin position="335"/>
        <end position="350"/>
    </location>
</feature>
<dbReference type="PROSITE" id="PS51089">
    <property type="entry name" value="HP"/>
    <property type="match status" value="1"/>
</dbReference>
<dbReference type="Pfam" id="PF02209">
    <property type="entry name" value="VHP"/>
    <property type="match status" value="1"/>
</dbReference>
<accession>A0A8T0ANX0</accession>
<keyword evidence="4" id="KW-0677">Repeat</keyword>
<keyword evidence="8" id="KW-1185">Reference proteome</keyword>
<dbReference type="GO" id="GO:0005886">
    <property type="term" value="C:plasma membrane"/>
    <property type="evidence" value="ECO:0007669"/>
    <property type="project" value="TreeGrafter"/>
</dbReference>
<gene>
    <name evidence="7" type="ORF">HF521_006557</name>
</gene>
<dbReference type="PANTHER" id="PTHR24213">
    <property type="entry name" value="ACTIN-BINDING LIM PROTEIN"/>
    <property type="match status" value="1"/>
</dbReference>
<dbReference type="PANTHER" id="PTHR24213:SF17">
    <property type="entry name" value="DEMATIN"/>
    <property type="match status" value="1"/>
</dbReference>
<dbReference type="InterPro" id="IPR003128">
    <property type="entry name" value="Villin_headpiece"/>
</dbReference>
<sequence>MNSSETRSSSNHALKPFTSSGGRGQRRRRRWRRRARSPVICHRQHVRRSGQRCDKYLSASAVPGARFIIQKHRDIYIYFILHNGGIPVESSRLRKRDIYRAGEVCVLCAGVVLGTSALTIVAKLDDQVISYKDLAAIPKDKAILDVERPDLMIYEPHFSYTLLEHTERSLSPRSLSPPLSPEHFHRPGNGANIYKKPPIYKQDASNVPQSKHMEDLIIESSRFPAAQPPDPNLPSKIETEFWPCPPSLAVLETEWRRKSTPQNTAGEEEEEDEYDEGDDLWRLRQMQKQELNKIQSNLGKLILKEEIEKVTQCAEKLVLFPTAHPLTSLQSAEFSSSHNDTANHSFQNGDAQGRRMDRGNSLPTMLEQKIYPYEMLMVTHRGRNKLPPGVDRTRLERHLSPEEFENLFGMTMEEFDRLSLWKRNEMKKRLSLF</sequence>
<dbReference type="Gene3D" id="1.10.950.10">
    <property type="entry name" value="Villin headpiece domain"/>
    <property type="match status" value="1"/>
</dbReference>
<dbReference type="Proteomes" id="UP000606274">
    <property type="component" value="Unassembled WGS sequence"/>
</dbReference>
<comment type="caution">
    <text evidence="7">The sequence shown here is derived from an EMBL/GenBank/DDBJ whole genome shotgun (WGS) entry which is preliminary data.</text>
</comment>
<feature type="region of interest" description="Disordered" evidence="5">
    <location>
        <begin position="335"/>
        <end position="359"/>
    </location>
</feature>
<dbReference type="EMBL" id="JABFDY010000017">
    <property type="protein sequence ID" value="KAF7694834.1"/>
    <property type="molecule type" value="Genomic_DNA"/>
</dbReference>
<feature type="domain" description="HP" evidence="6">
    <location>
        <begin position="365"/>
        <end position="433"/>
    </location>
</feature>
<dbReference type="FunFam" id="1.10.950.10:FF:000001">
    <property type="entry name" value="actin-binding LIM protein 1 isoform X2"/>
    <property type="match status" value="1"/>
</dbReference>
<evidence type="ECO:0000256" key="4">
    <source>
        <dbReference type="ARBA" id="ARBA00022737"/>
    </source>
</evidence>
<dbReference type="GO" id="GO:0051017">
    <property type="term" value="P:actin filament bundle assembly"/>
    <property type="evidence" value="ECO:0007669"/>
    <property type="project" value="TreeGrafter"/>
</dbReference>
<feature type="region of interest" description="Disordered" evidence="5">
    <location>
        <begin position="171"/>
        <end position="192"/>
    </location>
</feature>
<dbReference type="AlphaFoldDB" id="A0A8T0ANX0"/>
<keyword evidence="2" id="KW-0963">Cytoplasm</keyword>
<feature type="compositionally biased region" description="Basic residues" evidence="5">
    <location>
        <begin position="24"/>
        <end position="35"/>
    </location>
</feature>
<dbReference type="SUPFAM" id="SSF47050">
    <property type="entry name" value="VHP, Villin headpiece domain"/>
    <property type="match status" value="1"/>
</dbReference>
<dbReference type="GO" id="GO:0005737">
    <property type="term" value="C:cytoplasm"/>
    <property type="evidence" value="ECO:0007669"/>
    <property type="project" value="UniProtKB-SubCell"/>
</dbReference>
<feature type="region of interest" description="Disordered" evidence="5">
    <location>
        <begin position="255"/>
        <end position="277"/>
    </location>
</feature>
<feature type="compositionally biased region" description="Polar residues" evidence="5">
    <location>
        <begin position="1"/>
        <end position="12"/>
    </location>
</feature>
<feature type="region of interest" description="Disordered" evidence="5">
    <location>
        <begin position="1"/>
        <end position="35"/>
    </location>
</feature>
<dbReference type="GO" id="GO:0015629">
    <property type="term" value="C:actin cytoskeleton"/>
    <property type="evidence" value="ECO:0007669"/>
    <property type="project" value="TreeGrafter"/>
</dbReference>